<dbReference type="OrthoDB" id="6126739at2759"/>
<evidence type="ECO:0000256" key="5">
    <source>
        <dbReference type="SAM" id="Phobius"/>
    </source>
</evidence>
<protein>
    <submittedName>
        <fullName evidence="6">Uncharacterized protein</fullName>
    </submittedName>
</protein>
<evidence type="ECO:0000256" key="2">
    <source>
        <dbReference type="ARBA" id="ARBA00022692"/>
    </source>
</evidence>
<gene>
    <name evidence="6" type="ORF">SPHA_7167</name>
</gene>
<evidence type="ECO:0000256" key="3">
    <source>
        <dbReference type="ARBA" id="ARBA00022989"/>
    </source>
</evidence>
<feature type="transmembrane region" description="Helical" evidence="5">
    <location>
        <begin position="135"/>
        <end position="156"/>
    </location>
</feature>
<feature type="transmembrane region" description="Helical" evidence="5">
    <location>
        <begin position="225"/>
        <end position="246"/>
    </location>
</feature>
<feature type="transmembrane region" description="Helical" evidence="5">
    <location>
        <begin position="18"/>
        <end position="40"/>
    </location>
</feature>
<organism evidence="6 7">
    <name type="scientific">Acanthosepion pharaonis</name>
    <name type="common">Pharaoh cuttlefish</name>
    <name type="synonym">Sepia pharaonis</name>
    <dbReference type="NCBI Taxonomy" id="158019"/>
    <lineage>
        <taxon>Eukaryota</taxon>
        <taxon>Metazoa</taxon>
        <taxon>Spiralia</taxon>
        <taxon>Lophotrochozoa</taxon>
        <taxon>Mollusca</taxon>
        <taxon>Cephalopoda</taxon>
        <taxon>Coleoidea</taxon>
        <taxon>Decapodiformes</taxon>
        <taxon>Sepiida</taxon>
        <taxon>Sepiina</taxon>
        <taxon>Sepiidae</taxon>
        <taxon>Acanthosepion</taxon>
    </lineage>
</organism>
<evidence type="ECO:0000313" key="6">
    <source>
        <dbReference type="EMBL" id="CAE1162149.1"/>
    </source>
</evidence>
<accession>A0A812AZC3</accession>
<proteinExistence type="predicted"/>
<dbReference type="Proteomes" id="UP000597762">
    <property type="component" value="Unassembled WGS sequence"/>
</dbReference>
<keyword evidence="3 5" id="KW-1133">Transmembrane helix</keyword>
<dbReference type="Gene3D" id="1.20.140.150">
    <property type="match status" value="1"/>
</dbReference>
<keyword evidence="4 5" id="KW-0472">Membrane</keyword>
<dbReference type="InterPro" id="IPR004031">
    <property type="entry name" value="PMP22/EMP/MP20/Claudin"/>
</dbReference>
<comment type="subcellular location">
    <subcellularLocation>
        <location evidence="1">Membrane</location>
        <topology evidence="1">Multi-pass membrane protein</topology>
    </subcellularLocation>
</comment>
<reference evidence="6" key="1">
    <citation type="submission" date="2021-01" db="EMBL/GenBank/DDBJ databases">
        <authorList>
            <person name="Li R."/>
            <person name="Bekaert M."/>
        </authorList>
    </citation>
    <scope>NUCLEOTIDE SEQUENCE</scope>
    <source>
        <strain evidence="6">Farmed</strain>
    </source>
</reference>
<dbReference type="GO" id="GO:0016020">
    <property type="term" value="C:membrane"/>
    <property type="evidence" value="ECO:0007669"/>
    <property type="project" value="UniProtKB-SubCell"/>
</dbReference>
<dbReference type="Pfam" id="PF13903">
    <property type="entry name" value="Claudin_2"/>
    <property type="match status" value="1"/>
</dbReference>
<keyword evidence="7" id="KW-1185">Reference proteome</keyword>
<comment type="caution">
    <text evidence="6">The sequence shown here is derived from an EMBL/GenBank/DDBJ whole genome shotgun (WGS) entry which is preliminary data.</text>
</comment>
<evidence type="ECO:0000256" key="4">
    <source>
        <dbReference type="ARBA" id="ARBA00023136"/>
    </source>
</evidence>
<feature type="transmembrane region" description="Helical" evidence="5">
    <location>
        <begin position="163"/>
        <end position="188"/>
    </location>
</feature>
<dbReference type="AlphaFoldDB" id="A0A812AZC3"/>
<sequence length="288" mass="33428">MGVEYESHRKTRFRRLPICLLVICLVVSPIALILLSISFATEYWLVITVDRNQLTRYQLHITSDLTDIELSRIAHSRAVGIFWECYYTNATKFLEKAPGSRNRCFQVTYHVPEHKKDRAFSFQYWQRLQLKRTHLASMAMALISCFVGFVLGILMWNCNSYRLAITASFFMVITGFLISLGMAVFHAVEFIETNTIKDPDERLFRKYWPLYIKHASVRSYGWSYMLGWTSMALSAIPATLYGLIAFHLKGDEYHDISGDRTTLSEYMGSVSTISRPIFSRKLSKYHHP</sequence>
<evidence type="ECO:0000256" key="1">
    <source>
        <dbReference type="ARBA" id="ARBA00004141"/>
    </source>
</evidence>
<name>A0A812AZC3_ACAPH</name>
<dbReference type="EMBL" id="CAHIKZ030000231">
    <property type="protein sequence ID" value="CAE1162149.1"/>
    <property type="molecule type" value="Genomic_DNA"/>
</dbReference>
<keyword evidence="2 5" id="KW-0812">Transmembrane</keyword>
<dbReference type="PANTHER" id="PTHR21215">
    <property type="entry name" value="LD36024P"/>
    <property type="match status" value="1"/>
</dbReference>
<dbReference type="PANTHER" id="PTHR21215:SF0">
    <property type="entry name" value="LD36024P"/>
    <property type="match status" value="1"/>
</dbReference>
<evidence type="ECO:0000313" key="7">
    <source>
        <dbReference type="Proteomes" id="UP000597762"/>
    </source>
</evidence>